<dbReference type="PANTHER" id="PTHR46101:SF21">
    <property type="entry name" value="SERINE DECARBOXYLASE"/>
    <property type="match status" value="1"/>
</dbReference>
<proteinExistence type="inferred from homology"/>
<comment type="caution">
    <text evidence="3">The sequence shown here is derived from an EMBL/GenBank/DDBJ whole genome shotgun (WGS) entry which is preliminary data.</text>
</comment>
<evidence type="ECO:0000313" key="3">
    <source>
        <dbReference type="EMBL" id="KAK7856405.1"/>
    </source>
</evidence>
<evidence type="ECO:0000256" key="2">
    <source>
        <dbReference type="ARBA" id="ARBA00022793"/>
    </source>
</evidence>
<dbReference type="Proteomes" id="UP000237347">
    <property type="component" value="Unassembled WGS sequence"/>
</dbReference>
<dbReference type="AlphaFoldDB" id="A0AAW0LYA3"/>
<gene>
    <name evidence="3" type="primary">SDC_0</name>
    <name evidence="3" type="ORF">CFP56_023685</name>
</gene>
<dbReference type="InterPro" id="IPR051151">
    <property type="entry name" value="Group_II_Decarboxylase"/>
</dbReference>
<protein>
    <submittedName>
        <fullName evidence="3">Serine decarboxylase</fullName>
    </submittedName>
</protein>
<dbReference type="InterPro" id="IPR015421">
    <property type="entry name" value="PyrdxlP-dep_Trfase_major"/>
</dbReference>
<dbReference type="EMBL" id="PKMF04000037">
    <property type="protein sequence ID" value="KAK7856405.1"/>
    <property type="molecule type" value="Genomic_DNA"/>
</dbReference>
<dbReference type="SUPFAM" id="SSF53383">
    <property type="entry name" value="PLP-dependent transferases"/>
    <property type="match status" value="1"/>
</dbReference>
<comment type="similarity">
    <text evidence="1">Belongs to the group II decarboxylase family.</text>
</comment>
<keyword evidence="2" id="KW-0210">Decarboxylase</keyword>
<feature type="non-terminal residue" evidence="3">
    <location>
        <position position="1"/>
    </location>
</feature>
<organism evidence="3 4">
    <name type="scientific">Quercus suber</name>
    <name type="common">Cork oak</name>
    <dbReference type="NCBI Taxonomy" id="58331"/>
    <lineage>
        <taxon>Eukaryota</taxon>
        <taxon>Viridiplantae</taxon>
        <taxon>Streptophyta</taxon>
        <taxon>Embryophyta</taxon>
        <taxon>Tracheophyta</taxon>
        <taxon>Spermatophyta</taxon>
        <taxon>Magnoliopsida</taxon>
        <taxon>eudicotyledons</taxon>
        <taxon>Gunneridae</taxon>
        <taxon>Pentapetalae</taxon>
        <taxon>rosids</taxon>
        <taxon>fabids</taxon>
        <taxon>Fagales</taxon>
        <taxon>Fagaceae</taxon>
        <taxon>Quercus</taxon>
    </lineage>
</organism>
<accession>A0AAW0LYA3</accession>
<reference evidence="3 4" key="1">
    <citation type="journal article" date="2018" name="Sci. Data">
        <title>The draft genome sequence of cork oak.</title>
        <authorList>
            <person name="Ramos A.M."/>
            <person name="Usie A."/>
            <person name="Barbosa P."/>
            <person name="Barros P.M."/>
            <person name="Capote T."/>
            <person name="Chaves I."/>
            <person name="Simoes F."/>
            <person name="Abreu I."/>
            <person name="Carrasquinho I."/>
            <person name="Faro C."/>
            <person name="Guimaraes J.B."/>
            <person name="Mendonca D."/>
            <person name="Nobrega F."/>
            <person name="Rodrigues L."/>
            <person name="Saibo N.J.M."/>
            <person name="Varela M.C."/>
            <person name="Egas C."/>
            <person name="Matos J."/>
            <person name="Miguel C.M."/>
            <person name="Oliveira M.M."/>
            <person name="Ricardo C.P."/>
            <person name="Goncalves S."/>
        </authorList>
    </citation>
    <scope>NUCLEOTIDE SEQUENCE [LARGE SCALE GENOMIC DNA]</scope>
    <source>
        <strain evidence="4">cv. HL8</strain>
    </source>
</reference>
<evidence type="ECO:0000256" key="1">
    <source>
        <dbReference type="ARBA" id="ARBA00009533"/>
    </source>
</evidence>
<dbReference type="InterPro" id="IPR015424">
    <property type="entry name" value="PyrdxlP-dep_Trfase"/>
</dbReference>
<name>A0AAW0LYA3_QUESU</name>
<dbReference type="Gene3D" id="3.40.640.10">
    <property type="entry name" value="Type I PLP-dependent aspartate aminotransferase-like (Major domain)"/>
    <property type="match status" value="1"/>
</dbReference>
<dbReference type="PANTHER" id="PTHR46101">
    <property type="match status" value="1"/>
</dbReference>
<keyword evidence="2" id="KW-0456">Lyase</keyword>
<dbReference type="GO" id="GO:0016831">
    <property type="term" value="F:carboxy-lyase activity"/>
    <property type="evidence" value="ECO:0007669"/>
    <property type="project" value="UniProtKB-KW"/>
</dbReference>
<evidence type="ECO:0000313" key="4">
    <source>
        <dbReference type="Proteomes" id="UP000237347"/>
    </source>
</evidence>
<sequence>VEDVDTEKIEPLPEYYYDQTAVINEPVVEEGNGDKREIVVGRNVHSTCLAMTELDADDELTGDREAHMASVLARYRKSLLERTKHHLGNKSLCFIWARNFNSLHLQKSLIGYPYNLDFDYGALAQLQHFPINNLGDPFIESNYVGVLDWFARLWELEKNEYWGYITNCGTEGNLHGILVGREVFADGILYASRESHYSVFKAARMYRMECIKVETLVSGEIDCEDFKSKLLCHRDKPAIINVNIDNAPSPLSPLLTVLWLTHVLWFTLYNFAGTTVKGAVDDLDLVIQKLEEAGFTHDRLYIHCDGALFGLMMPFVKRGLRTQV</sequence>
<keyword evidence="4" id="KW-1185">Reference proteome</keyword>